<dbReference type="NCBIfam" id="TIGR00757">
    <property type="entry name" value="RNaseEG"/>
    <property type="match status" value="1"/>
</dbReference>
<feature type="domain" description="S1 motif" evidence="6">
    <location>
        <begin position="38"/>
        <end position="109"/>
    </location>
</feature>
<evidence type="ECO:0000256" key="4">
    <source>
        <dbReference type="ARBA" id="ARBA00022842"/>
    </source>
</evidence>
<dbReference type="Proteomes" id="UP001619911">
    <property type="component" value="Unassembled WGS sequence"/>
</dbReference>
<reference evidence="7 8" key="1">
    <citation type="submission" date="2023-07" db="EMBL/GenBank/DDBJ databases">
        <title>Bacillus lucianemedeirus sp. nov, a new species isolated from an immunobiological production facility.</title>
        <authorList>
            <person name="Costa L.V."/>
            <person name="Miranda R.V.S.L."/>
            <person name="Brandao M.L.L."/>
            <person name="Reis C.M.F."/>
            <person name="Frazao A.M."/>
            <person name="Cruz F.V."/>
            <person name="Baio P.V.P."/>
            <person name="Veras J.F.C."/>
            <person name="Ramos J.N."/>
            <person name="Vieira V."/>
        </authorList>
    </citation>
    <scope>NUCLEOTIDE SEQUENCE [LARGE SCALE GENOMIC DNA]</scope>
    <source>
        <strain evidence="7 8">B190/17</strain>
    </source>
</reference>
<dbReference type="Pfam" id="PF10150">
    <property type="entry name" value="RNase_E_G"/>
    <property type="match status" value="1"/>
</dbReference>
<dbReference type="Pfam" id="PF00575">
    <property type="entry name" value="S1"/>
    <property type="match status" value="1"/>
</dbReference>
<dbReference type="InterPro" id="IPR004659">
    <property type="entry name" value="RNase_E/G"/>
</dbReference>
<dbReference type="PROSITE" id="PS50126">
    <property type="entry name" value="S1"/>
    <property type="match status" value="1"/>
</dbReference>
<comment type="cofactor">
    <cofactor evidence="1">
        <name>Mg(2+)</name>
        <dbReference type="ChEBI" id="CHEBI:18420"/>
    </cofactor>
</comment>
<dbReference type="CDD" id="cd04453">
    <property type="entry name" value="S1_RNase_E"/>
    <property type="match status" value="1"/>
</dbReference>
<evidence type="ECO:0000313" key="7">
    <source>
        <dbReference type="EMBL" id="MFK2824521.1"/>
    </source>
</evidence>
<dbReference type="SUPFAM" id="SSF50249">
    <property type="entry name" value="Nucleic acid-binding proteins"/>
    <property type="match status" value="1"/>
</dbReference>
<protein>
    <submittedName>
        <fullName evidence="7">Rne/Rng family ribonuclease</fullName>
    </submittedName>
</protein>
<keyword evidence="4" id="KW-0460">Magnesium</keyword>
<evidence type="ECO:0000256" key="1">
    <source>
        <dbReference type="ARBA" id="ARBA00001946"/>
    </source>
</evidence>
<dbReference type="InterPro" id="IPR012340">
    <property type="entry name" value="NA-bd_OB-fold"/>
</dbReference>
<keyword evidence="8" id="KW-1185">Reference proteome</keyword>
<evidence type="ECO:0000259" key="6">
    <source>
        <dbReference type="PROSITE" id="PS50126"/>
    </source>
</evidence>
<evidence type="ECO:0000313" key="8">
    <source>
        <dbReference type="Proteomes" id="UP001619911"/>
    </source>
</evidence>
<dbReference type="InterPro" id="IPR019307">
    <property type="entry name" value="RNA-bd_AU-1/RNase_E/G"/>
</dbReference>
<keyword evidence="2" id="KW-0479">Metal-binding</keyword>
<proteinExistence type="predicted"/>
<dbReference type="RefSeq" id="WP_404314115.1">
    <property type="nucleotide sequence ID" value="NZ_JAUIYO010000001.1"/>
</dbReference>
<dbReference type="PANTHER" id="PTHR30001">
    <property type="entry name" value="RIBONUCLEASE"/>
    <property type="match status" value="1"/>
</dbReference>
<dbReference type="Gene3D" id="3.40.1260.20">
    <property type="entry name" value="Ribonuclease E, catalytic domain"/>
    <property type="match status" value="1"/>
</dbReference>
<accession>A0ABW8I4U9</accession>
<dbReference type="SMART" id="SM00316">
    <property type="entry name" value="S1"/>
    <property type="match status" value="1"/>
</dbReference>
<organism evidence="7 8">
    <name type="scientific">Bacillus lumedeiriae</name>
    <dbReference type="NCBI Taxonomy" id="3058829"/>
    <lineage>
        <taxon>Bacteria</taxon>
        <taxon>Bacillati</taxon>
        <taxon>Bacillota</taxon>
        <taxon>Bacilli</taxon>
        <taxon>Bacillales</taxon>
        <taxon>Bacillaceae</taxon>
        <taxon>Bacillus</taxon>
    </lineage>
</organism>
<name>A0ABW8I4U9_9BACI</name>
<sequence>MNTLIVSVKGREKRLAVIKNGLADQFHIFQPSHTSRVGFIYYGIVSKVEKGMNACFVNIGLKQNAYLHRNDLPNHQNKPINELVHQGQKLIVQVTKDGSEMKAPRLTAMIEWPGELLVYLPLGGYTALSKKVEDEKKRREWMKWVEDHKQEKEGVILRTAAFHSSKEALLAEWKWLRAEHEKIIKRAMGTGAPVLLMEKQQLKEELFVQMTALGQGELICDELEFLSTIKQDFRFKKSNWTAVFHSNDEDVFAGYGLEEAAEVSLKRRIWLPSGGFIVIDRTEAMTVIDVNTGKFTGKSNQQQTVLLTNKEAAAESARQLRLRDISGIILIDFIDMVSAADQQEIENQLIQAAKKDAKQISIRGFTSLGLMQITRKKTKPSLIETLTVPCHTCQGTGRVISAETAAFQLERKLFEWERDASEAVLVEVTPDVLAAFAGEKNEYHEKLEKWLHKKIVYRVIQENVPIGRFVRGGAYEELAAKGTVIKRS</sequence>
<gene>
    <name evidence="7" type="ORF">QYG89_02260</name>
</gene>
<dbReference type="EMBL" id="JAUIYO010000001">
    <property type="protein sequence ID" value="MFK2824521.1"/>
    <property type="molecule type" value="Genomic_DNA"/>
</dbReference>
<dbReference type="Gene3D" id="2.40.50.140">
    <property type="entry name" value="Nucleic acid-binding proteins"/>
    <property type="match status" value="1"/>
</dbReference>
<comment type="caution">
    <text evidence="7">The sequence shown here is derived from an EMBL/GenBank/DDBJ whole genome shotgun (WGS) entry which is preliminary data.</text>
</comment>
<dbReference type="InterPro" id="IPR003029">
    <property type="entry name" value="S1_domain"/>
</dbReference>
<evidence type="ECO:0000256" key="3">
    <source>
        <dbReference type="ARBA" id="ARBA00022801"/>
    </source>
</evidence>
<keyword evidence="5" id="KW-0694">RNA-binding</keyword>
<evidence type="ECO:0000256" key="2">
    <source>
        <dbReference type="ARBA" id="ARBA00022723"/>
    </source>
</evidence>
<dbReference type="PANTHER" id="PTHR30001:SF0">
    <property type="entry name" value="RIBONUCLEASE G"/>
    <property type="match status" value="1"/>
</dbReference>
<keyword evidence="3" id="KW-0378">Hydrolase</keyword>
<evidence type="ECO:0000256" key="5">
    <source>
        <dbReference type="ARBA" id="ARBA00022884"/>
    </source>
</evidence>